<reference evidence="1 2" key="1">
    <citation type="submission" date="2019-09" db="EMBL/GenBank/DDBJ databases">
        <authorList>
            <person name="Ou C."/>
        </authorList>
    </citation>
    <scope>NUCLEOTIDE SEQUENCE [LARGE SCALE GENOMIC DNA]</scope>
    <source>
        <strain evidence="1">S2</strain>
        <tissue evidence="1">Leaf</tissue>
    </source>
</reference>
<name>A0A5N5F8F2_9ROSA</name>
<dbReference type="Proteomes" id="UP000327157">
    <property type="component" value="Chromosome 1"/>
</dbReference>
<keyword evidence="2" id="KW-1185">Reference proteome</keyword>
<comment type="caution">
    <text evidence="1">The sequence shown here is derived from an EMBL/GenBank/DDBJ whole genome shotgun (WGS) entry which is preliminary data.</text>
</comment>
<reference evidence="2" key="2">
    <citation type="submission" date="2019-10" db="EMBL/GenBank/DDBJ databases">
        <title>A de novo genome assembly of a pear dwarfing rootstock.</title>
        <authorList>
            <person name="Wang F."/>
            <person name="Wang J."/>
            <person name="Li S."/>
            <person name="Zhang Y."/>
            <person name="Fang M."/>
            <person name="Ma L."/>
            <person name="Zhao Y."/>
            <person name="Jiang S."/>
        </authorList>
    </citation>
    <scope>NUCLEOTIDE SEQUENCE [LARGE SCALE GENOMIC DNA]</scope>
</reference>
<evidence type="ECO:0000313" key="1">
    <source>
        <dbReference type="EMBL" id="KAB2597462.1"/>
    </source>
</evidence>
<evidence type="ECO:0000313" key="2">
    <source>
        <dbReference type="Proteomes" id="UP000327157"/>
    </source>
</evidence>
<dbReference type="EMBL" id="SMOL01000768">
    <property type="protein sequence ID" value="KAB2597462.1"/>
    <property type="molecule type" value="Genomic_DNA"/>
</dbReference>
<protein>
    <submittedName>
        <fullName evidence="1">Splicing factor 3B subunit 1-like</fullName>
    </submittedName>
</protein>
<reference evidence="1 2" key="3">
    <citation type="submission" date="2019-11" db="EMBL/GenBank/DDBJ databases">
        <title>A de novo genome assembly of a pear dwarfing rootstock.</title>
        <authorList>
            <person name="Wang F."/>
            <person name="Wang J."/>
            <person name="Li S."/>
            <person name="Zhang Y."/>
            <person name="Fang M."/>
            <person name="Ma L."/>
            <person name="Zhao Y."/>
            <person name="Jiang S."/>
        </authorList>
    </citation>
    <scope>NUCLEOTIDE SEQUENCE [LARGE SCALE GENOMIC DNA]</scope>
    <source>
        <strain evidence="1">S2</strain>
        <tissue evidence="1">Leaf</tissue>
    </source>
</reference>
<gene>
    <name evidence="1" type="ORF">D8674_000382</name>
</gene>
<dbReference type="OrthoDB" id="1741306at2759"/>
<dbReference type="AlphaFoldDB" id="A0A5N5F8F2"/>
<accession>A0A5N5F8F2</accession>
<sequence length="73" mass="8421">MSPERHDPCAFGEKTPDLPVRTYADVMREEALKRGKDETLKLIAKKMKKKEEAVALIFLFWSSIGTHFRRLTG</sequence>
<proteinExistence type="predicted"/>
<organism evidence="1 2">
    <name type="scientific">Pyrus ussuriensis x Pyrus communis</name>
    <dbReference type="NCBI Taxonomy" id="2448454"/>
    <lineage>
        <taxon>Eukaryota</taxon>
        <taxon>Viridiplantae</taxon>
        <taxon>Streptophyta</taxon>
        <taxon>Embryophyta</taxon>
        <taxon>Tracheophyta</taxon>
        <taxon>Spermatophyta</taxon>
        <taxon>Magnoliopsida</taxon>
        <taxon>eudicotyledons</taxon>
        <taxon>Gunneridae</taxon>
        <taxon>Pentapetalae</taxon>
        <taxon>rosids</taxon>
        <taxon>fabids</taxon>
        <taxon>Rosales</taxon>
        <taxon>Rosaceae</taxon>
        <taxon>Amygdaloideae</taxon>
        <taxon>Maleae</taxon>
        <taxon>Pyrus</taxon>
    </lineage>
</organism>